<dbReference type="AlphaFoldDB" id="B4G279"/>
<dbReference type="GeneID" id="100274605"/>
<accession>B4G279</accession>
<keyword evidence="1" id="KW-1133">Transmembrane helix</keyword>
<dbReference type="EMBL" id="BT043467">
    <property type="protein sequence ID" value="ACF88472.1"/>
    <property type="molecule type" value="mRNA"/>
</dbReference>
<evidence type="ECO:0000256" key="1">
    <source>
        <dbReference type="SAM" id="Phobius"/>
    </source>
</evidence>
<keyword evidence="1" id="KW-0472">Membrane</keyword>
<keyword evidence="1" id="KW-0812">Transmembrane</keyword>
<evidence type="ECO:0000313" key="2">
    <source>
        <dbReference type="EMBL" id="ACF88472.1"/>
    </source>
</evidence>
<sequence length="64" mass="7331">MRIIRGVLVLWVIIFFSFYRFLFCSLSGQPVDGWESSSLESLEDELGCEGAFACYCEQLGYDSF</sequence>
<dbReference type="KEGG" id="zma:100274605"/>
<reference evidence="2" key="1">
    <citation type="journal article" date="2009" name="PLoS Genet.">
        <title>Sequencing, mapping, and analysis of 27,455 maize full-length cDNAs.</title>
        <authorList>
            <person name="Soderlund C."/>
            <person name="Descour A."/>
            <person name="Kudrna D."/>
            <person name="Bomhoff M."/>
            <person name="Boyd L."/>
            <person name="Currie J."/>
            <person name="Angelova A."/>
            <person name="Collura K."/>
            <person name="Wissotski M."/>
            <person name="Ashley E."/>
            <person name="Morrow D."/>
            <person name="Fernandes J."/>
            <person name="Walbot V."/>
            <person name="Yu Y."/>
        </authorList>
    </citation>
    <scope>NUCLEOTIDE SEQUENCE</scope>
    <source>
        <strain evidence="2">B73</strain>
    </source>
</reference>
<name>B4G279_MAIZE</name>
<organism evidence="2">
    <name type="scientific">Zea mays</name>
    <name type="common">Maize</name>
    <dbReference type="NCBI Taxonomy" id="4577"/>
    <lineage>
        <taxon>Eukaryota</taxon>
        <taxon>Viridiplantae</taxon>
        <taxon>Streptophyta</taxon>
        <taxon>Embryophyta</taxon>
        <taxon>Tracheophyta</taxon>
        <taxon>Spermatophyta</taxon>
        <taxon>Magnoliopsida</taxon>
        <taxon>Liliopsida</taxon>
        <taxon>Poales</taxon>
        <taxon>Poaceae</taxon>
        <taxon>PACMAD clade</taxon>
        <taxon>Panicoideae</taxon>
        <taxon>Andropogonodae</taxon>
        <taxon>Andropogoneae</taxon>
        <taxon>Tripsacinae</taxon>
        <taxon>Zea</taxon>
    </lineage>
</organism>
<proteinExistence type="evidence at transcript level"/>
<feature type="transmembrane region" description="Helical" evidence="1">
    <location>
        <begin position="7"/>
        <end position="28"/>
    </location>
</feature>
<protein>
    <submittedName>
        <fullName evidence="2">Uncharacterized protein</fullName>
    </submittedName>
</protein>
<dbReference type="RefSeq" id="NP_001338558.1">
    <property type="nucleotide sequence ID" value="NM_001351629.2"/>
</dbReference>